<dbReference type="EMBL" id="CP065628">
    <property type="protein sequence ID" value="QPR30075.1"/>
    <property type="molecule type" value="Genomic_DNA"/>
</dbReference>
<proteinExistence type="predicted"/>
<organism evidence="1 3">
    <name type="scientific">Corynebacterium amycolatum</name>
    <dbReference type="NCBI Taxonomy" id="43765"/>
    <lineage>
        <taxon>Bacteria</taxon>
        <taxon>Bacillati</taxon>
        <taxon>Actinomycetota</taxon>
        <taxon>Actinomycetes</taxon>
        <taxon>Mycobacteriales</taxon>
        <taxon>Corynebacteriaceae</taxon>
        <taxon>Corynebacterium</taxon>
    </lineage>
</organism>
<evidence type="ECO:0000313" key="4">
    <source>
        <dbReference type="Proteomes" id="UP000595198"/>
    </source>
</evidence>
<name>A0AB37G9Y9_CORAY</name>
<dbReference type="RefSeq" id="WP_197914241.1">
    <property type="nucleotide sequence ID" value="NZ_CP065628.1"/>
</dbReference>
<dbReference type="AlphaFoldDB" id="A0AB37G9Y9"/>
<dbReference type="Proteomes" id="UP000594774">
    <property type="component" value="Chromosome"/>
</dbReference>
<reference evidence="3 4" key="1">
    <citation type="submission" date="2020-12" db="EMBL/GenBank/DDBJ databases">
        <title>FDA dAtabase for Regulatory Grade micrObial Sequences (FDA-ARGOS): Supporting development and validation of Infectious Disease Dx tests.</title>
        <authorList>
            <person name="Sproer C."/>
            <person name="Gronow S."/>
            <person name="Severitt S."/>
            <person name="Schroder I."/>
            <person name="Tallon L."/>
            <person name="Sadzewicz L."/>
            <person name="Zhao X."/>
            <person name="Boylan J."/>
            <person name="Ott S."/>
            <person name="Bowen H."/>
            <person name="Vavikolanu K."/>
            <person name="Mehta A."/>
            <person name="Aluvathingal J."/>
            <person name="Nadendla S."/>
            <person name="Lowell S."/>
            <person name="Myers T."/>
            <person name="Yan Y."/>
            <person name="Sichtig H."/>
        </authorList>
    </citation>
    <scope>NUCLEOTIDE SEQUENCE [LARGE SCALE GENOMIC DNA]</scope>
    <source>
        <strain evidence="1 3">FDAARGOS_938</strain>
        <strain evidence="2 4">FDAARGOS_991</strain>
    </source>
</reference>
<protein>
    <recommendedName>
        <fullName evidence="5">Secreted protein</fullName>
    </recommendedName>
</protein>
<evidence type="ECO:0000313" key="1">
    <source>
        <dbReference type="EMBL" id="QPR30075.1"/>
    </source>
</evidence>
<sequence length="251" mass="26766">MIDFRRANAGFHFRIRLMGCKGSSKATACTFTALALVAGAAGFGLAACSDLDPQMPVPPEQEAVVTVGADLRNPEQAALAYLYAQSFERIGRQAEVVGIRDADDRLRAVRNEAVLVSFGCTGELLGLSDPASAASLAEEYADDSTPDKQFSGEWRDRVYDAFSRSLPGEVMATDAGMAQGCADVSADNAGADLPQWLVPFYVKPALDRDDRVRVLNEIAGSLSTEDLKLMTRAVAGGASPELVAQEWLDKA</sequence>
<accession>A0AB37G9Y9</accession>
<evidence type="ECO:0008006" key="5">
    <source>
        <dbReference type="Google" id="ProtNLM"/>
    </source>
</evidence>
<dbReference type="Gene3D" id="3.40.190.10">
    <property type="entry name" value="Periplasmic binding protein-like II"/>
    <property type="match status" value="1"/>
</dbReference>
<dbReference type="EMBL" id="CP066023">
    <property type="protein sequence ID" value="QQB81913.1"/>
    <property type="molecule type" value="Genomic_DNA"/>
</dbReference>
<evidence type="ECO:0000313" key="3">
    <source>
        <dbReference type="Proteomes" id="UP000594774"/>
    </source>
</evidence>
<keyword evidence="4" id="KW-1185">Reference proteome</keyword>
<evidence type="ECO:0000313" key="2">
    <source>
        <dbReference type="EMBL" id="QQB81913.1"/>
    </source>
</evidence>
<dbReference type="Proteomes" id="UP000595198">
    <property type="component" value="Chromosome"/>
</dbReference>
<gene>
    <name evidence="1" type="ORF">I6G95_07430</name>
    <name evidence="2" type="ORF">I6H48_08000</name>
</gene>